<dbReference type="Proteomes" id="UP001374535">
    <property type="component" value="Chromosome 1"/>
</dbReference>
<evidence type="ECO:0000313" key="1">
    <source>
        <dbReference type="EMBL" id="WVZ22054.1"/>
    </source>
</evidence>
<dbReference type="EMBL" id="CP144700">
    <property type="protein sequence ID" value="WVZ22054.1"/>
    <property type="molecule type" value="Genomic_DNA"/>
</dbReference>
<keyword evidence="2" id="KW-1185">Reference proteome</keyword>
<reference evidence="1 2" key="1">
    <citation type="journal article" date="2023" name="Life. Sci Alliance">
        <title>Evolutionary insights into 3D genome organization and epigenetic landscape of Vigna mungo.</title>
        <authorList>
            <person name="Junaid A."/>
            <person name="Singh B."/>
            <person name="Bhatia S."/>
        </authorList>
    </citation>
    <scope>NUCLEOTIDE SEQUENCE [LARGE SCALE GENOMIC DNA]</scope>
    <source>
        <strain evidence="1">Urdbean</strain>
    </source>
</reference>
<dbReference type="AlphaFoldDB" id="A0AAQ3SAZ7"/>
<sequence length="106" mass="11843">MSFPLGGKAWKRPPELALSLLVPSFDHMELFAASPGSSILRVLGIKKFCSELLRISFCLFDGVMMFPFLECFPKMGAETVLLTEDWDDIHDIFQEGGIQLQYAGVV</sequence>
<organism evidence="1 2">
    <name type="scientific">Vigna mungo</name>
    <name type="common">Black gram</name>
    <name type="synonym">Phaseolus mungo</name>
    <dbReference type="NCBI Taxonomy" id="3915"/>
    <lineage>
        <taxon>Eukaryota</taxon>
        <taxon>Viridiplantae</taxon>
        <taxon>Streptophyta</taxon>
        <taxon>Embryophyta</taxon>
        <taxon>Tracheophyta</taxon>
        <taxon>Spermatophyta</taxon>
        <taxon>Magnoliopsida</taxon>
        <taxon>eudicotyledons</taxon>
        <taxon>Gunneridae</taxon>
        <taxon>Pentapetalae</taxon>
        <taxon>rosids</taxon>
        <taxon>fabids</taxon>
        <taxon>Fabales</taxon>
        <taxon>Fabaceae</taxon>
        <taxon>Papilionoideae</taxon>
        <taxon>50 kb inversion clade</taxon>
        <taxon>NPAAA clade</taxon>
        <taxon>indigoferoid/millettioid clade</taxon>
        <taxon>Phaseoleae</taxon>
        <taxon>Vigna</taxon>
    </lineage>
</organism>
<evidence type="ECO:0000313" key="2">
    <source>
        <dbReference type="Proteomes" id="UP001374535"/>
    </source>
</evidence>
<proteinExistence type="predicted"/>
<gene>
    <name evidence="1" type="ORF">V8G54_000598</name>
</gene>
<accession>A0AAQ3SAZ7</accession>
<protein>
    <submittedName>
        <fullName evidence="1">Uncharacterized protein</fullName>
    </submittedName>
</protein>
<name>A0AAQ3SAZ7_VIGMU</name>